<dbReference type="EMBL" id="BSFM01000003">
    <property type="protein sequence ID" value="GLK82592.1"/>
    <property type="molecule type" value="Genomic_DNA"/>
</dbReference>
<keyword evidence="2" id="KW-1185">Reference proteome</keyword>
<proteinExistence type="predicted"/>
<dbReference type="AlphaFoldDB" id="A0A9W6JSV9"/>
<evidence type="ECO:0000313" key="1">
    <source>
        <dbReference type="EMBL" id="GLK82592.1"/>
    </source>
</evidence>
<protein>
    <submittedName>
        <fullName evidence="1">Heme oxygenase</fullName>
    </submittedName>
</protein>
<sequence>MLHESRRHRLRALTTDAHAEFDASVGGFEAAVDYVRYLKGQYVFRHAIEAGLARVAWPAAFDDWRFRPLAPLLSADLADLGIAPPPVPPAFPVAPPDLLGVLYVLEGSTLGARVLHRRAADIGFDGRFGARHLAAQAEDRDSWPALLAIIEAFEPFEMERTVNAALAAFAAAGAAFERPLDVVA</sequence>
<evidence type="ECO:0000313" key="2">
    <source>
        <dbReference type="Proteomes" id="UP001143330"/>
    </source>
</evidence>
<reference evidence="1" key="2">
    <citation type="submission" date="2023-01" db="EMBL/GenBank/DDBJ databases">
        <authorList>
            <person name="Sun Q."/>
            <person name="Evtushenko L."/>
        </authorList>
    </citation>
    <scope>NUCLEOTIDE SEQUENCE</scope>
    <source>
        <strain evidence="1">VKM B-2789</strain>
    </source>
</reference>
<dbReference type="InterPro" id="IPR016084">
    <property type="entry name" value="Haem_Oase-like_multi-hlx"/>
</dbReference>
<organism evidence="1 2">
    <name type="scientific">Ancylobacter defluvii</name>
    <dbReference type="NCBI Taxonomy" id="1282440"/>
    <lineage>
        <taxon>Bacteria</taxon>
        <taxon>Pseudomonadati</taxon>
        <taxon>Pseudomonadota</taxon>
        <taxon>Alphaproteobacteria</taxon>
        <taxon>Hyphomicrobiales</taxon>
        <taxon>Xanthobacteraceae</taxon>
        <taxon>Ancylobacter</taxon>
    </lineage>
</organism>
<dbReference type="CDD" id="cd19166">
    <property type="entry name" value="HemeO-bac"/>
    <property type="match status" value="1"/>
</dbReference>
<dbReference type="SUPFAM" id="SSF48613">
    <property type="entry name" value="Heme oxygenase-like"/>
    <property type="match status" value="1"/>
</dbReference>
<reference evidence="1" key="1">
    <citation type="journal article" date="2014" name="Int. J. Syst. Evol. Microbiol.">
        <title>Complete genome sequence of Corynebacterium casei LMG S-19264T (=DSM 44701T), isolated from a smear-ripened cheese.</title>
        <authorList>
            <consortium name="US DOE Joint Genome Institute (JGI-PGF)"/>
            <person name="Walter F."/>
            <person name="Albersmeier A."/>
            <person name="Kalinowski J."/>
            <person name="Ruckert C."/>
        </authorList>
    </citation>
    <scope>NUCLEOTIDE SEQUENCE</scope>
    <source>
        <strain evidence="1">VKM B-2789</strain>
    </source>
</reference>
<gene>
    <name evidence="1" type="primary">hemO</name>
    <name evidence="1" type="ORF">GCM10017653_06610</name>
</gene>
<dbReference type="Proteomes" id="UP001143330">
    <property type="component" value="Unassembled WGS sequence"/>
</dbReference>
<dbReference type="Gene3D" id="1.20.910.10">
    <property type="entry name" value="Heme oxygenase-like"/>
    <property type="match status" value="1"/>
</dbReference>
<accession>A0A9W6JSV9</accession>
<name>A0A9W6JSV9_9HYPH</name>
<comment type="caution">
    <text evidence="1">The sequence shown here is derived from an EMBL/GenBank/DDBJ whole genome shotgun (WGS) entry which is preliminary data.</text>
</comment>
<dbReference type="RefSeq" id="WP_213363222.1">
    <property type="nucleotide sequence ID" value="NZ_BSFM01000003.1"/>
</dbReference>